<proteinExistence type="predicted"/>
<feature type="transmembrane region" description="Helical" evidence="1">
    <location>
        <begin position="48"/>
        <end position="72"/>
    </location>
</feature>
<protein>
    <submittedName>
        <fullName evidence="2">NADH dehydrogenase subunit 6</fullName>
    </submittedName>
</protein>
<organism evidence="2">
    <name type="scientific">Dendropoma petraeum</name>
    <dbReference type="NCBI Taxonomy" id="169321"/>
    <lineage>
        <taxon>Eukaryota</taxon>
        <taxon>Metazoa</taxon>
        <taxon>Spiralia</taxon>
        <taxon>Lophotrochozoa</taxon>
        <taxon>Mollusca</taxon>
        <taxon>Gastropoda</taxon>
        <taxon>Caenogastropoda</taxon>
        <taxon>Littorinimorpha</taxon>
        <taxon>Vermetoidea</taxon>
        <taxon>Vermetidae</taxon>
        <taxon>Dendropoma</taxon>
    </lineage>
</organism>
<evidence type="ECO:0000313" key="2">
    <source>
        <dbReference type="EMBL" id="AAL04465.1"/>
    </source>
</evidence>
<keyword evidence="1" id="KW-0812">Transmembrane</keyword>
<feature type="transmembrane region" description="Helical" evidence="1">
    <location>
        <begin position="121"/>
        <end position="150"/>
    </location>
</feature>
<name>Q94X48_9CAEN</name>
<keyword evidence="2" id="KW-0496">Mitochondrion</keyword>
<keyword evidence="1" id="KW-0472">Membrane</keyword>
<feature type="transmembrane region" description="Helical" evidence="1">
    <location>
        <begin position="79"/>
        <end position="101"/>
    </location>
</feature>
<accession>Q94X48</accession>
<reference evidence="2" key="1">
    <citation type="journal article" date="2001" name="Mol. Biol. Evol.">
        <title>A major mitochondrial gene rearrangement among closely related species.</title>
        <authorList>
            <person name="Rawlings T.A."/>
            <person name="Collins T.M."/>
            <person name="Bieler R."/>
        </authorList>
    </citation>
    <scope>NUCLEOTIDE SEQUENCE</scope>
</reference>
<dbReference type="AlphaFoldDB" id="Q94X48"/>
<dbReference type="EMBL" id="AF338148">
    <property type="protein sequence ID" value="AAL04465.1"/>
    <property type="molecule type" value="Genomic_DNA"/>
</dbReference>
<keyword evidence="1" id="KW-1133">Transmembrane helix</keyword>
<evidence type="ECO:0000256" key="1">
    <source>
        <dbReference type="SAM" id="Phobius"/>
    </source>
</evidence>
<gene>
    <name evidence="2" type="primary">nad6</name>
</gene>
<geneLocation type="mitochondrion" evidence="2"/>
<sequence length="164" mass="18065">MSAVIVTSMVCFIGVLLPVMGQPLSLGLVILCLTASISYMCGFFVSSWYGYILFLVYVGGLLVMFAYVAALVPNVKYSINFAALLMVGGAAMLMVFFLYLWDFMDMEAISGWPHLSEKMTGWALMTKIGVVFTLALVLLLSLIVVVKLCYQRGSALRSFLEHTK</sequence>